<evidence type="ECO:0000256" key="4">
    <source>
        <dbReference type="ARBA" id="ARBA00022840"/>
    </source>
</evidence>
<dbReference type="GO" id="GO:0005829">
    <property type="term" value="C:cytosol"/>
    <property type="evidence" value="ECO:0007669"/>
    <property type="project" value="TreeGrafter"/>
</dbReference>
<keyword evidence="1" id="KW-0547">Nucleotide-binding</keyword>
<evidence type="ECO:0000256" key="2">
    <source>
        <dbReference type="ARBA" id="ARBA00022801"/>
    </source>
</evidence>
<dbReference type="GO" id="GO:0008854">
    <property type="term" value="F:exodeoxyribonuclease V activity"/>
    <property type="evidence" value="ECO:0007669"/>
    <property type="project" value="UniProtKB-EC"/>
</dbReference>
<dbReference type="Gene3D" id="3.40.50.300">
    <property type="entry name" value="P-loop containing nucleotide triphosphate hydrolases"/>
    <property type="match status" value="2"/>
</dbReference>
<keyword evidence="2 6" id="KW-0378">Hydrolase</keyword>
<dbReference type="AlphaFoldDB" id="A0A379T8T2"/>
<dbReference type="GO" id="GO:0043138">
    <property type="term" value="F:3'-5' DNA helicase activity"/>
    <property type="evidence" value="ECO:0007669"/>
    <property type="project" value="TreeGrafter"/>
</dbReference>
<organism evidence="6 7">
    <name type="scientific">Salmonella enterica subsp. arizonae</name>
    <dbReference type="NCBI Taxonomy" id="59203"/>
    <lineage>
        <taxon>Bacteria</taxon>
        <taxon>Pseudomonadati</taxon>
        <taxon>Pseudomonadota</taxon>
        <taxon>Gammaproteobacteria</taxon>
        <taxon>Enterobacterales</taxon>
        <taxon>Enterobacteriaceae</taxon>
        <taxon>Salmonella</taxon>
    </lineage>
</organism>
<evidence type="ECO:0000256" key="3">
    <source>
        <dbReference type="ARBA" id="ARBA00022806"/>
    </source>
</evidence>
<keyword evidence="6" id="KW-0269">Exonuclease</keyword>
<gene>
    <name evidence="6" type="primary">recB_2</name>
    <name evidence="6" type="ORF">NCTC8297_01196</name>
</gene>
<dbReference type="GO" id="GO:0000725">
    <property type="term" value="P:recombinational repair"/>
    <property type="evidence" value="ECO:0007669"/>
    <property type="project" value="TreeGrafter"/>
</dbReference>
<reference evidence="6 7" key="1">
    <citation type="submission" date="2018-06" db="EMBL/GenBank/DDBJ databases">
        <authorList>
            <consortium name="Pathogen Informatics"/>
            <person name="Doyle S."/>
        </authorList>
    </citation>
    <scope>NUCLEOTIDE SEQUENCE [LARGE SCALE GENOMIC DNA]</scope>
    <source>
        <strain evidence="6 7">NCTC8297</strain>
    </source>
</reference>
<keyword evidence="4" id="KW-0067">ATP-binding</keyword>
<sequence>MNFRIPIHNSTVFFAVSGRHQPDTALLLIGDPKQAIYAFRGADIFTYMKARSEVSAHYTLDTNWRSAPGMVNSVNKLFSQMNDAFMFRDIPFSPVKFAQRNQSLQFKVNDVPQPAMTLWLMEGESCGSGRLPKLYGASVRHANS</sequence>
<dbReference type="GO" id="GO:0005524">
    <property type="term" value="F:ATP binding"/>
    <property type="evidence" value="ECO:0007669"/>
    <property type="project" value="UniProtKB-KW"/>
</dbReference>
<keyword evidence="3" id="KW-0347">Helicase</keyword>
<dbReference type="EMBL" id="UGXG01000002">
    <property type="protein sequence ID" value="SUG45995.1"/>
    <property type="molecule type" value="Genomic_DNA"/>
</dbReference>
<dbReference type="GO" id="GO:0003677">
    <property type="term" value="F:DNA binding"/>
    <property type="evidence" value="ECO:0007669"/>
    <property type="project" value="InterPro"/>
</dbReference>
<dbReference type="InterPro" id="IPR027417">
    <property type="entry name" value="P-loop_NTPase"/>
</dbReference>
<evidence type="ECO:0000256" key="1">
    <source>
        <dbReference type="ARBA" id="ARBA00022741"/>
    </source>
</evidence>
<proteinExistence type="predicted"/>
<keyword evidence="6" id="KW-0540">Nuclease</keyword>
<feature type="domain" description="UvrD-like helicase ATP-binding" evidence="5">
    <location>
        <begin position="22"/>
        <end position="53"/>
    </location>
</feature>
<accession>A0A379T8T2</accession>
<dbReference type="SUPFAM" id="SSF52540">
    <property type="entry name" value="P-loop containing nucleoside triphosphate hydrolases"/>
    <property type="match status" value="1"/>
</dbReference>
<name>A0A379T8T2_SALER</name>
<dbReference type="InterPro" id="IPR014016">
    <property type="entry name" value="UvrD-like_ATP-bd"/>
</dbReference>
<dbReference type="InterPro" id="IPR000212">
    <property type="entry name" value="DNA_helicase_UvrD/REP"/>
</dbReference>
<protein>
    <submittedName>
        <fullName evidence="6">Exonuclease V subunit</fullName>
        <ecNumber evidence="6">3.1.11.5</ecNumber>
    </submittedName>
</protein>
<dbReference type="Pfam" id="PF00580">
    <property type="entry name" value="UvrD-helicase"/>
    <property type="match status" value="1"/>
</dbReference>
<dbReference type="Proteomes" id="UP000254741">
    <property type="component" value="Unassembled WGS sequence"/>
</dbReference>
<evidence type="ECO:0000313" key="7">
    <source>
        <dbReference type="Proteomes" id="UP000254741"/>
    </source>
</evidence>
<dbReference type="EC" id="3.1.11.5" evidence="6"/>
<dbReference type="PANTHER" id="PTHR11070">
    <property type="entry name" value="UVRD / RECB / PCRA DNA HELICASE FAMILY MEMBER"/>
    <property type="match status" value="1"/>
</dbReference>
<evidence type="ECO:0000313" key="6">
    <source>
        <dbReference type="EMBL" id="SUG45995.1"/>
    </source>
</evidence>
<evidence type="ECO:0000259" key="5">
    <source>
        <dbReference type="Pfam" id="PF00580"/>
    </source>
</evidence>
<dbReference type="GO" id="GO:0009338">
    <property type="term" value="C:exodeoxyribonuclease V complex"/>
    <property type="evidence" value="ECO:0007669"/>
    <property type="project" value="TreeGrafter"/>
</dbReference>
<dbReference type="PANTHER" id="PTHR11070:SF23">
    <property type="entry name" value="RECBCD ENZYME SUBUNIT RECB"/>
    <property type="match status" value="1"/>
</dbReference>